<accession>A0A4P9VY98</accession>
<organism evidence="1 2">
    <name type="scientific">Blyttiomyces helicus</name>
    <dbReference type="NCBI Taxonomy" id="388810"/>
    <lineage>
        <taxon>Eukaryota</taxon>
        <taxon>Fungi</taxon>
        <taxon>Fungi incertae sedis</taxon>
        <taxon>Chytridiomycota</taxon>
        <taxon>Chytridiomycota incertae sedis</taxon>
        <taxon>Chytridiomycetes</taxon>
        <taxon>Chytridiomycetes incertae sedis</taxon>
        <taxon>Blyttiomyces</taxon>
    </lineage>
</organism>
<sequence length="84" mass="8479">MHTLPCSHTSPQLNPSPFPHLEDPFSCIRADTSAGTPVVIPIPLSPPYGLPACAVLNTADPAVVAIGDATGVVDGGGVAVPRLL</sequence>
<name>A0A4P9VY98_9FUNG</name>
<dbReference type="Proteomes" id="UP000269721">
    <property type="component" value="Unassembled WGS sequence"/>
</dbReference>
<evidence type="ECO:0000313" key="2">
    <source>
        <dbReference type="Proteomes" id="UP000269721"/>
    </source>
</evidence>
<reference evidence="2" key="1">
    <citation type="journal article" date="2018" name="Nat. Microbiol.">
        <title>Leveraging single-cell genomics to expand the fungal tree of life.</title>
        <authorList>
            <person name="Ahrendt S.R."/>
            <person name="Quandt C.A."/>
            <person name="Ciobanu D."/>
            <person name="Clum A."/>
            <person name="Salamov A."/>
            <person name="Andreopoulos B."/>
            <person name="Cheng J.F."/>
            <person name="Woyke T."/>
            <person name="Pelin A."/>
            <person name="Henrissat B."/>
            <person name="Reynolds N.K."/>
            <person name="Benny G.L."/>
            <person name="Smith M.E."/>
            <person name="James T.Y."/>
            <person name="Grigoriev I.V."/>
        </authorList>
    </citation>
    <scope>NUCLEOTIDE SEQUENCE [LARGE SCALE GENOMIC DNA]</scope>
</reference>
<evidence type="ECO:0000313" key="1">
    <source>
        <dbReference type="EMBL" id="RKO83723.1"/>
    </source>
</evidence>
<protein>
    <submittedName>
        <fullName evidence="1">Uncharacterized protein</fullName>
    </submittedName>
</protein>
<proteinExistence type="predicted"/>
<dbReference type="EMBL" id="ML000912">
    <property type="protein sequence ID" value="RKO83723.1"/>
    <property type="molecule type" value="Genomic_DNA"/>
</dbReference>
<gene>
    <name evidence="1" type="ORF">BDK51DRAFT_39357</name>
</gene>
<keyword evidence="2" id="KW-1185">Reference proteome</keyword>
<dbReference type="AlphaFoldDB" id="A0A4P9VY98"/>